<reference evidence="1 2" key="1">
    <citation type="journal article" date="2006" name="Science">
        <title>The genome of black cottonwood, Populus trichocarpa (Torr. &amp; Gray).</title>
        <authorList>
            <person name="Tuskan G.A."/>
            <person name="Difazio S."/>
            <person name="Jansson S."/>
            <person name="Bohlmann J."/>
            <person name="Grigoriev I."/>
            <person name="Hellsten U."/>
            <person name="Putnam N."/>
            <person name="Ralph S."/>
            <person name="Rombauts S."/>
            <person name="Salamov A."/>
            <person name="Schein J."/>
            <person name="Sterck L."/>
            <person name="Aerts A."/>
            <person name="Bhalerao R.R."/>
            <person name="Bhalerao R.P."/>
            <person name="Blaudez D."/>
            <person name="Boerjan W."/>
            <person name="Brun A."/>
            <person name="Brunner A."/>
            <person name="Busov V."/>
            <person name="Campbell M."/>
            <person name="Carlson J."/>
            <person name="Chalot M."/>
            <person name="Chapman J."/>
            <person name="Chen G.L."/>
            <person name="Cooper D."/>
            <person name="Coutinho P.M."/>
            <person name="Couturier J."/>
            <person name="Covert S."/>
            <person name="Cronk Q."/>
            <person name="Cunningham R."/>
            <person name="Davis J."/>
            <person name="Degroeve S."/>
            <person name="Dejardin A."/>
            <person name="Depamphilis C."/>
            <person name="Detter J."/>
            <person name="Dirks B."/>
            <person name="Dubchak I."/>
            <person name="Duplessis S."/>
            <person name="Ehlting J."/>
            <person name="Ellis B."/>
            <person name="Gendler K."/>
            <person name="Goodstein D."/>
            <person name="Gribskov M."/>
            <person name="Grimwood J."/>
            <person name="Groover A."/>
            <person name="Gunter L."/>
            <person name="Hamberger B."/>
            <person name="Heinze B."/>
            <person name="Helariutta Y."/>
            <person name="Henrissat B."/>
            <person name="Holligan D."/>
            <person name="Holt R."/>
            <person name="Huang W."/>
            <person name="Islam-Faridi N."/>
            <person name="Jones S."/>
            <person name="Jones-Rhoades M."/>
            <person name="Jorgensen R."/>
            <person name="Joshi C."/>
            <person name="Kangasjarvi J."/>
            <person name="Karlsson J."/>
            <person name="Kelleher C."/>
            <person name="Kirkpatrick R."/>
            <person name="Kirst M."/>
            <person name="Kohler A."/>
            <person name="Kalluri U."/>
            <person name="Larimer F."/>
            <person name="Leebens-Mack J."/>
            <person name="Leple J.C."/>
            <person name="Locascio P."/>
            <person name="Lou Y."/>
            <person name="Lucas S."/>
            <person name="Martin F."/>
            <person name="Montanini B."/>
            <person name="Napoli C."/>
            <person name="Nelson D.R."/>
            <person name="Nelson C."/>
            <person name="Nieminen K."/>
            <person name="Nilsson O."/>
            <person name="Pereda V."/>
            <person name="Peter G."/>
            <person name="Philippe R."/>
            <person name="Pilate G."/>
            <person name="Poliakov A."/>
            <person name="Razumovskaya J."/>
            <person name="Richardson P."/>
            <person name="Rinaldi C."/>
            <person name="Ritland K."/>
            <person name="Rouze P."/>
            <person name="Ryaboy D."/>
            <person name="Schmutz J."/>
            <person name="Schrader J."/>
            <person name="Segerman B."/>
            <person name="Shin H."/>
            <person name="Siddiqui A."/>
            <person name="Sterky F."/>
            <person name="Terry A."/>
            <person name="Tsai C.J."/>
            <person name="Uberbacher E."/>
            <person name="Unneberg P."/>
            <person name="Vahala J."/>
            <person name="Wall K."/>
            <person name="Wessler S."/>
            <person name="Yang G."/>
            <person name="Yin T."/>
            <person name="Douglas C."/>
            <person name="Marra M."/>
            <person name="Sandberg G."/>
            <person name="Van de Peer Y."/>
            <person name="Rokhsar D."/>
        </authorList>
    </citation>
    <scope>NUCLEOTIDE SEQUENCE [LARGE SCALE GENOMIC DNA]</scope>
    <source>
        <strain evidence="2">cv. Nisqually</strain>
    </source>
</reference>
<evidence type="ECO:0000313" key="1">
    <source>
        <dbReference type="EMBL" id="PNT54274.1"/>
    </source>
</evidence>
<accession>A0A2K2BWV9</accession>
<sequence length="88" mass="10113">MASTMSWNHLTSKLELEYHLLLVQKVSTRTQWYELASYILLDGLVVKVMSPLPSYKTWSGGVAPTLNKALHYSPVRFSMRDLAMLSFY</sequence>
<protein>
    <submittedName>
        <fullName evidence="1">Uncharacterized protein</fullName>
    </submittedName>
</protein>
<dbReference type="InParanoid" id="A0A2K2BWV9"/>
<dbReference type="AlphaFoldDB" id="A0A2K2BWV9"/>
<organism evidence="1 2">
    <name type="scientific">Populus trichocarpa</name>
    <name type="common">Western balsam poplar</name>
    <name type="synonym">Populus balsamifera subsp. trichocarpa</name>
    <dbReference type="NCBI Taxonomy" id="3694"/>
    <lineage>
        <taxon>Eukaryota</taxon>
        <taxon>Viridiplantae</taxon>
        <taxon>Streptophyta</taxon>
        <taxon>Embryophyta</taxon>
        <taxon>Tracheophyta</taxon>
        <taxon>Spermatophyta</taxon>
        <taxon>Magnoliopsida</taxon>
        <taxon>eudicotyledons</taxon>
        <taxon>Gunneridae</taxon>
        <taxon>Pentapetalae</taxon>
        <taxon>rosids</taxon>
        <taxon>fabids</taxon>
        <taxon>Malpighiales</taxon>
        <taxon>Salicaceae</taxon>
        <taxon>Saliceae</taxon>
        <taxon>Populus</taxon>
    </lineage>
</organism>
<keyword evidence="2" id="KW-1185">Reference proteome</keyword>
<evidence type="ECO:0000313" key="2">
    <source>
        <dbReference type="Proteomes" id="UP000006729"/>
    </source>
</evidence>
<gene>
    <name evidence="1" type="ORF">POPTR_001G131900</name>
</gene>
<proteinExistence type="predicted"/>
<dbReference type="Proteomes" id="UP000006729">
    <property type="component" value="Chromosome 1"/>
</dbReference>
<name>A0A2K2BWV9_POPTR</name>
<dbReference type="EMBL" id="CM009290">
    <property type="protein sequence ID" value="PNT54274.1"/>
    <property type="molecule type" value="Genomic_DNA"/>
</dbReference>